<dbReference type="PROSITE" id="PS00122">
    <property type="entry name" value="CARBOXYLESTERASE_B_1"/>
    <property type="match status" value="1"/>
</dbReference>
<dbReference type="Gene3D" id="3.40.50.1820">
    <property type="entry name" value="alpha/beta hydrolase"/>
    <property type="match status" value="2"/>
</dbReference>
<organism evidence="5 6">
    <name type="scientific">Zopfia rhizophila CBS 207.26</name>
    <dbReference type="NCBI Taxonomy" id="1314779"/>
    <lineage>
        <taxon>Eukaryota</taxon>
        <taxon>Fungi</taxon>
        <taxon>Dikarya</taxon>
        <taxon>Ascomycota</taxon>
        <taxon>Pezizomycotina</taxon>
        <taxon>Dothideomycetes</taxon>
        <taxon>Dothideomycetes incertae sedis</taxon>
        <taxon>Zopfiaceae</taxon>
        <taxon>Zopfia</taxon>
    </lineage>
</organism>
<proteinExistence type="inferred from homology"/>
<feature type="signal peptide" evidence="3">
    <location>
        <begin position="1"/>
        <end position="19"/>
    </location>
</feature>
<dbReference type="GO" id="GO:0052689">
    <property type="term" value="F:carboxylic ester hydrolase activity"/>
    <property type="evidence" value="ECO:0007669"/>
    <property type="project" value="TreeGrafter"/>
</dbReference>
<evidence type="ECO:0000256" key="1">
    <source>
        <dbReference type="ARBA" id="ARBA00005964"/>
    </source>
</evidence>
<dbReference type="InterPro" id="IPR002018">
    <property type="entry name" value="CarbesteraseB"/>
</dbReference>
<dbReference type="InterPro" id="IPR029058">
    <property type="entry name" value="AB_hydrolase_fold"/>
</dbReference>
<evidence type="ECO:0000256" key="3">
    <source>
        <dbReference type="RuleBase" id="RU361235"/>
    </source>
</evidence>
<sequence length="503" mass="54498">MALFLAFLASFVQLQTAGAVSSLTVDTTSGKVTGLINDTTPNVAQFLGIPYAEPPTGDRRWLPSIAKSREESIDATKFGLSCPQFDGNAPTVWNTDAREFVVPANTTGEDCLSVNVWAPWKPDSSEPLPVIAWIYGGAFQTGGGNVEYQNPSRWIERSQKHIVVGINYRVNIFGFPNAAGLNESEQNLGLLDQRLGLEWIRSNIANFGGDPSRISLWGQSAGAMSVDYYNFAYPEDPIVSGLIMDSGSAFLALGTVDPEHKNFSFVAGHFGCGNLSTQAELDCMRNVSSADIEAFMKSWSDAGSSPALSFNPIVDNRTKFANYTARALAGNFTKNPAIAGTTTNEGEPFGPYDRENGPDLAVANATTLAAFLCPIVKTTSDRYAVNVPTFRYLYGGNFSNISPQWWEGAYHSSELPLIFGTHGIARGASTPFEIQVSMQMQDYWLAFAEDPVNGLPEMGWTAYMPEGNAVFIGRDVVVQPIAESRLEAPCDGERPRPGAFLPP</sequence>
<keyword evidence="2 3" id="KW-0378">Hydrolase</keyword>
<keyword evidence="6" id="KW-1185">Reference proteome</keyword>
<dbReference type="OrthoDB" id="408631at2759"/>
<feature type="domain" description="Carboxylesterase type B" evidence="4">
    <location>
        <begin position="362"/>
        <end position="463"/>
    </location>
</feature>
<dbReference type="EC" id="3.1.1.-" evidence="3"/>
<evidence type="ECO:0000256" key="2">
    <source>
        <dbReference type="ARBA" id="ARBA00022801"/>
    </source>
</evidence>
<dbReference type="Proteomes" id="UP000800200">
    <property type="component" value="Unassembled WGS sequence"/>
</dbReference>
<dbReference type="PANTHER" id="PTHR43918:SF4">
    <property type="entry name" value="CARBOXYLIC ESTER HYDROLASE"/>
    <property type="match status" value="1"/>
</dbReference>
<name>A0A6A6EQZ5_9PEZI</name>
<feature type="domain" description="Carboxylesterase type B" evidence="4">
    <location>
        <begin position="22"/>
        <end position="354"/>
    </location>
</feature>
<dbReference type="PANTHER" id="PTHR43918">
    <property type="entry name" value="ACETYLCHOLINESTERASE"/>
    <property type="match status" value="1"/>
</dbReference>
<feature type="chain" id="PRO_5025709604" description="Carboxylic ester hydrolase" evidence="3">
    <location>
        <begin position="20"/>
        <end position="503"/>
    </location>
</feature>
<evidence type="ECO:0000313" key="6">
    <source>
        <dbReference type="Proteomes" id="UP000800200"/>
    </source>
</evidence>
<evidence type="ECO:0000259" key="4">
    <source>
        <dbReference type="Pfam" id="PF00135"/>
    </source>
</evidence>
<dbReference type="InterPro" id="IPR050654">
    <property type="entry name" value="AChE-related_enzymes"/>
</dbReference>
<accession>A0A6A6EQZ5</accession>
<dbReference type="AlphaFoldDB" id="A0A6A6EQZ5"/>
<keyword evidence="3" id="KW-0732">Signal</keyword>
<gene>
    <name evidence="5" type="ORF">K469DRAFT_653085</name>
</gene>
<dbReference type="InterPro" id="IPR019826">
    <property type="entry name" value="Carboxylesterase_B_AS"/>
</dbReference>
<dbReference type="EMBL" id="ML994614">
    <property type="protein sequence ID" value="KAF2193199.1"/>
    <property type="molecule type" value="Genomic_DNA"/>
</dbReference>
<reference evidence="5" key="1">
    <citation type="journal article" date="2020" name="Stud. Mycol.">
        <title>101 Dothideomycetes genomes: a test case for predicting lifestyles and emergence of pathogens.</title>
        <authorList>
            <person name="Haridas S."/>
            <person name="Albert R."/>
            <person name="Binder M."/>
            <person name="Bloem J."/>
            <person name="Labutti K."/>
            <person name="Salamov A."/>
            <person name="Andreopoulos B."/>
            <person name="Baker S."/>
            <person name="Barry K."/>
            <person name="Bills G."/>
            <person name="Bluhm B."/>
            <person name="Cannon C."/>
            <person name="Castanera R."/>
            <person name="Culley D."/>
            <person name="Daum C."/>
            <person name="Ezra D."/>
            <person name="Gonzalez J."/>
            <person name="Henrissat B."/>
            <person name="Kuo A."/>
            <person name="Liang C."/>
            <person name="Lipzen A."/>
            <person name="Lutzoni F."/>
            <person name="Magnuson J."/>
            <person name="Mondo S."/>
            <person name="Nolan M."/>
            <person name="Ohm R."/>
            <person name="Pangilinan J."/>
            <person name="Park H.-J."/>
            <person name="Ramirez L."/>
            <person name="Alfaro M."/>
            <person name="Sun H."/>
            <person name="Tritt A."/>
            <person name="Yoshinaga Y."/>
            <person name="Zwiers L.-H."/>
            <person name="Turgeon B."/>
            <person name="Goodwin S."/>
            <person name="Spatafora J."/>
            <person name="Crous P."/>
            <person name="Grigoriev I."/>
        </authorList>
    </citation>
    <scope>NUCLEOTIDE SEQUENCE</scope>
    <source>
        <strain evidence="5">CBS 207.26</strain>
    </source>
</reference>
<protein>
    <recommendedName>
        <fullName evidence="3">Carboxylic ester hydrolase</fullName>
        <ecNumber evidence="3">3.1.1.-</ecNumber>
    </recommendedName>
</protein>
<dbReference type="Pfam" id="PF00135">
    <property type="entry name" value="COesterase"/>
    <property type="match status" value="2"/>
</dbReference>
<dbReference type="SUPFAM" id="SSF53474">
    <property type="entry name" value="alpha/beta-Hydrolases"/>
    <property type="match status" value="1"/>
</dbReference>
<comment type="similarity">
    <text evidence="1 3">Belongs to the type-B carboxylesterase/lipase family.</text>
</comment>
<evidence type="ECO:0000313" key="5">
    <source>
        <dbReference type="EMBL" id="KAF2193199.1"/>
    </source>
</evidence>